<evidence type="ECO:0000313" key="3">
    <source>
        <dbReference type="Proteomes" id="UP000029453"/>
    </source>
</evidence>
<keyword evidence="1" id="KW-0472">Membrane</keyword>
<accession>M9L9J9</accession>
<keyword evidence="1" id="KW-1133">Transmembrane helix</keyword>
<keyword evidence="1" id="KW-0812">Transmembrane</keyword>
<dbReference type="GO" id="GO:0016853">
    <property type="term" value="F:isomerase activity"/>
    <property type="evidence" value="ECO:0007669"/>
    <property type="project" value="UniProtKB-KW"/>
</dbReference>
<organism evidence="2 3">
    <name type="scientific">Paenibacillus popilliae ATCC 14706</name>
    <dbReference type="NCBI Taxonomy" id="1212764"/>
    <lineage>
        <taxon>Bacteria</taxon>
        <taxon>Bacillati</taxon>
        <taxon>Bacillota</taxon>
        <taxon>Bacilli</taxon>
        <taxon>Bacillales</taxon>
        <taxon>Paenibacillaceae</taxon>
        <taxon>Paenibacillus</taxon>
    </lineage>
</organism>
<name>M9L9J9_PAEPP</name>
<gene>
    <name evidence="2" type="ORF">PPOP_1464</name>
</gene>
<dbReference type="EMBL" id="BALG01000072">
    <property type="protein sequence ID" value="GAC42107.1"/>
    <property type="molecule type" value="Genomic_DNA"/>
</dbReference>
<dbReference type="AlphaFoldDB" id="M9L9J9"/>
<dbReference type="OrthoDB" id="9965118at2"/>
<evidence type="ECO:0000313" key="2">
    <source>
        <dbReference type="EMBL" id="GAC42107.1"/>
    </source>
</evidence>
<keyword evidence="3" id="KW-1185">Reference proteome</keyword>
<evidence type="ECO:0000256" key="1">
    <source>
        <dbReference type="SAM" id="Phobius"/>
    </source>
</evidence>
<comment type="caution">
    <text evidence="2">The sequence shown here is derived from an EMBL/GenBank/DDBJ whole genome shotgun (WGS) entry which is preliminary data.</text>
</comment>
<reference evidence="2 3" key="1">
    <citation type="submission" date="2012-10" db="EMBL/GenBank/DDBJ databases">
        <title>Draft Genome Sequence of Paenibacillus popilliae ATCC 14706T.</title>
        <authorList>
            <person name="Iiyama K."/>
            <person name="Mori K."/>
            <person name="Mon H."/>
            <person name="Chieda Y."/>
            <person name="Lee J.M."/>
            <person name="Kusakabe T."/>
            <person name="Tashiro K."/>
            <person name="Asano S."/>
            <person name="Yasunaga-Aoki C."/>
            <person name="Shimizu S."/>
        </authorList>
    </citation>
    <scope>NUCLEOTIDE SEQUENCE [LARGE SCALE GENOMIC DNA]</scope>
    <source>
        <strain evidence="2 3">ATCC 14706</strain>
    </source>
</reference>
<keyword evidence="2" id="KW-0413">Isomerase</keyword>
<sequence length="160" mass="17597">MVHFDSTNSKRDEISVSDRISMEKITAGGSILLSAPLPSACNEDDIFTLFEALCAVLEEEGSSISMIAEMHVHLGKKSEKLFLSKFIEFFAEGTPRLVMLPCDHKGISLISVAASHNLRKSKKKKSIKEGIKLMIIGSLLGIGVGVAFLGVLYYLFLRYE</sequence>
<dbReference type="Proteomes" id="UP000029453">
    <property type="component" value="Unassembled WGS sequence"/>
</dbReference>
<dbReference type="RefSeq" id="WP_006285507.1">
    <property type="nucleotide sequence ID" value="NZ_BALG01000072.1"/>
</dbReference>
<feature type="transmembrane region" description="Helical" evidence="1">
    <location>
        <begin position="133"/>
        <end position="156"/>
    </location>
</feature>
<proteinExistence type="predicted"/>
<protein>
    <submittedName>
        <fullName evidence="2">Sugar phosphate isomerase/epimerase</fullName>
    </submittedName>
</protein>